<name>A0A8T1WKD4_9STRA</name>
<reference evidence="3" key="1">
    <citation type="submission" date="2021-02" db="EMBL/GenBank/DDBJ databases">
        <authorList>
            <person name="Palmer J.M."/>
        </authorList>
    </citation>
    <scope>NUCLEOTIDE SEQUENCE</scope>
    <source>
        <strain evidence="3">SCRP734</strain>
    </source>
</reference>
<evidence type="ECO:0000313" key="3">
    <source>
        <dbReference type="EMBL" id="KAG7393725.1"/>
    </source>
</evidence>
<dbReference type="InterPro" id="IPR057634">
    <property type="entry name" value="PAH_ZNF598/HEL2"/>
</dbReference>
<feature type="domain" description="ZNF598/HEL2 PAH" evidence="2">
    <location>
        <begin position="289"/>
        <end position="358"/>
    </location>
</feature>
<dbReference type="OrthoDB" id="119579at2759"/>
<sequence>MFDCEHNTPLDDDVRFSFTSMASRPLLPGRPSNATHSPVRQSVALRWINSAAAAPAAPEPVHSSVKWCPSRKTEVSLHAPVIATSAPTAAQELAVKKKSAASSFQSARAVFEAKKASAAAPPPPPPTRRRLTFPAPPPPPHPVTKQQFTASDFSVSTCSTVDSESDRKLEESLEVKVELKPSSPVHIVVKKMEEQSVVDTPSERYAVKVSPHTAEFALPPPVQAVQAPQPRDPAVSVATSKQIPQGQPNHSAMDPFRLLLPVETIPTLPDEVICVYDSTAVDMEKNIKKVVRKLLKKDKARQEEFKVNSRLFGTDFMDAHAYLDTLIKDFGPIRALQLVPCLLSVQPNMVKGKALLLTAKNYLLRNEKTLKRELQSVQAPSPNKIITAPRARARLSSYHASTAANTTGNVVAISTTGIGTVAAKATIVETSIKAPKTTLQNSTVVKPTGGGPQNAVGGPSLRNVDNAVSSCLPPHVQLTVPEVVPVPVAVVVQKQQANITTEEVEITNKDIKPVEPAPEPQGVAATGTPPPLIYIDVSAPSQTPVAASAVQKFAPVPVVKKRAESVTPSDSKEESRAENLFGMIFTPSLRKQKNSHLDIPVAPTSPVSSVHSFDEAESLFGERLSSSSRTSPGRRKTVTWGETQMVEVPAEKASAMKTVKKPAPLLFGLATAAAFDSDSDESDFSD</sequence>
<gene>
    <name evidence="3" type="ORF">PHYPSEUDO_004488</name>
</gene>
<evidence type="ECO:0000313" key="4">
    <source>
        <dbReference type="Proteomes" id="UP000694044"/>
    </source>
</evidence>
<dbReference type="Pfam" id="PF23202">
    <property type="entry name" value="PAH_ZNF598"/>
    <property type="match status" value="1"/>
</dbReference>
<accession>A0A8T1WKD4</accession>
<keyword evidence="4" id="KW-1185">Reference proteome</keyword>
<protein>
    <recommendedName>
        <fullName evidence="2">ZNF598/HEL2 PAH domain-containing protein</fullName>
    </recommendedName>
</protein>
<evidence type="ECO:0000256" key="1">
    <source>
        <dbReference type="SAM" id="MobiDB-lite"/>
    </source>
</evidence>
<feature type="region of interest" description="Disordered" evidence="1">
    <location>
        <begin position="114"/>
        <end position="149"/>
    </location>
</feature>
<comment type="caution">
    <text evidence="3">The sequence shown here is derived from an EMBL/GenBank/DDBJ whole genome shotgun (WGS) entry which is preliminary data.</text>
</comment>
<dbReference type="AlphaFoldDB" id="A0A8T1WKD4"/>
<dbReference type="Proteomes" id="UP000694044">
    <property type="component" value="Unassembled WGS sequence"/>
</dbReference>
<evidence type="ECO:0000259" key="2">
    <source>
        <dbReference type="Pfam" id="PF23202"/>
    </source>
</evidence>
<proteinExistence type="predicted"/>
<organism evidence="3 4">
    <name type="scientific">Phytophthora pseudosyringae</name>
    <dbReference type="NCBI Taxonomy" id="221518"/>
    <lineage>
        <taxon>Eukaryota</taxon>
        <taxon>Sar</taxon>
        <taxon>Stramenopiles</taxon>
        <taxon>Oomycota</taxon>
        <taxon>Peronosporomycetes</taxon>
        <taxon>Peronosporales</taxon>
        <taxon>Peronosporaceae</taxon>
        <taxon>Phytophthora</taxon>
    </lineage>
</organism>
<dbReference type="EMBL" id="JAGDFM010000002">
    <property type="protein sequence ID" value="KAG7393725.1"/>
    <property type="molecule type" value="Genomic_DNA"/>
</dbReference>